<dbReference type="InterPro" id="IPR000086">
    <property type="entry name" value="NUDIX_hydrolase_dom"/>
</dbReference>
<dbReference type="SMART" id="SM00212">
    <property type="entry name" value="UBCc"/>
    <property type="match status" value="1"/>
</dbReference>
<dbReference type="SUPFAM" id="SSF47473">
    <property type="entry name" value="EF-hand"/>
    <property type="match status" value="1"/>
</dbReference>
<dbReference type="SUPFAM" id="SSF90209">
    <property type="entry name" value="Ran binding protein zinc finger-like"/>
    <property type="match status" value="2"/>
</dbReference>
<dbReference type="Proteomes" id="UP000653305">
    <property type="component" value="Unassembled WGS sequence"/>
</dbReference>
<dbReference type="SUPFAM" id="SSF55811">
    <property type="entry name" value="Nudix"/>
    <property type="match status" value="1"/>
</dbReference>
<evidence type="ECO:0000256" key="2">
    <source>
        <dbReference type="ARBA" id="ARBA00001946"/>
    </source>
</evidence>
<gene>
    <name evidence="17" type="ORF">PHJA_000498700</name>
</gene>
<dbReference type="SUPFAM" id="SSF54495">
    <property type="entry name" value="UBC-like"/>
    <property type="match status" value="1"/>
</dbReference>
<dbReference type="InterPro" id="IPR047198">
    <property type="entry name" value="DDP-like_NUDIX"/>
</dbReference>
<dbReference type="PROSITE" id="PS01358">
    <property type="entry name" value="ZF_RANBP2_1"/>
    <property type="match status" value="2"/>
</dbReference>
<dbReference type="Pfam" id="PF00293">
    <property type="entry name" value="NUDIX"/>
    <property type="match status" value="1"/>
</dbReference>
<dbReference type="Gene3D" id="3.10.110.10">
    <property type="entry name" value="Ubiquitin Conjugating Enzyme"/>
    <property type="match status" value="1"/>
</dbReference>
<evidence type="ECO:0000256" key="12">
    <source>
        <dbReference type="PROSITE-ProRule" id="PRU00322"/>
    </source>
</evidence>
<keyword evidence="18" id="KW-1185">Reference proteome</keyword>
<name>A0A830BHA9_9LAMI</name>
<dbReference type="InterPro" id="IPR015797">
    <property type="entry name" value="NUDIX_hydrolase-like_dom_sf"/>
</dbReference>
<feature type="domain" description="UBC core" evidence="14">
    <location>
        <begin position="502"/>
        <end position="662"/>
    </location>
</feature>
<dbReference type="CDD" id="cd23807">
    <property type="entry name" value="UEV_UBE2V"/>
    <property type="match status" value="1"/>
</dbReference>
<dbReference type="FunFam" id="3.10.110.10:FF:000019">
    <property type="entry name" value="Ubiquitin-conjugating enzyme E2 variant 1C"/>
    <property type="match status" value="1"/>
</dbReference>
<dbReference type="PANTHER" id="PTHR31495">
    <property type="entry name" value="PEROXYGENASE 3-RELATED"/>
    <property type="match status" value="1"/>
</dbReference>
<feature type="region of interest" description="Disordered" evidence="13">
    <location>
        <begin position="468"/>
        <end position="496"/>
    </location>
</feature>
<keyword evidence="10" id="KW-0464">Manganese</keyword>
<dbReference type="GO" id="GO:0004497">
    <property type="term" value="F:monooxygenase activity"/>
    <property type="evidence" value="ECO:0007669"/>
    <property type="project" value="TreeGrafter"/>
</dbReference>
<proteinExistence type="inferred from homology"/>
<evidence type="ECO:0000256" key="7">
    <source>
        <dbReference type="ARBA" id="ARBA00022801"/>
    </source>
</evidence>
<dbReference type="InterPro" id="IPR016135">
    <property type="entry name" value="UBQ-conjugating_enzyme/RWD"/>
</dbReference>
<dbReference type="Pfam" id="PF05042">
    <property type="entry name" value="Caleosin"/>
    <property type="match status" value="1"/>
</dbReference>
<sequence length="815" mass="93564">MIYMAARTGRHLQRYNKDHRLVVGCIPYRYKNGKKYEDDELEVLVISSKKSEAMMFPKGGWEIDESVEEAASRESLEEAGVLGNVECELGRWIFKSKSRELYHEGFMFPLLVTQQLDLWPEKCARKRIWMSVGEAREACKQWWMKEALDKLVDRLTSSPTLKQDNQVQYIYLSRKDIMVIAGPGCPSVDRKVVNSGKRLRAHVGINEGNVCSACILRGNCDRAYVKARDDEGGRTVDVMRFLLTYGLDPVNGSVENKPCLNKRVKESVRTLLKEMVEVKVEDVDDLERAPLTRENEVQRERARVDVPMKQGFSEERLRKVAEEQENLPLKKGDWICDKCKFLNFARNTKCLQCKEKPPKRQINPGEWECDSCNYINFRRNMVCLKCDHKRPIAFQPLNNDNAKCHQTRPWFVQEKKSRYKGNGSLEFVENGIEENVSSPNVMHFPVLGGKSVFSHDVQKQELWKMEMAGKSKKTDDDDDDDDGDGDGSNSDDDDMAEWFEVPRNFRLLEELERGEKGIGDGTVSYGMDDADDVYMQSWTGTIIGPPNTVHEGRIYQLKLFCGKEYPDNPPSVRFQTRINMSCVNQETGMVEPNHFPMLANWQREHTMEDILVQLKKDMMSPQNRKLAQPPEGMENNDQSNVLKKHVMFFDRNHDGFIYPSETFQGFRAIGCGLLLSSVAAVFINLGLSGKTRPEKPFSIHFPIEVENIKLAKHGSDSGVYDKEGRFVSSKFEDIFIKHAHTHPGALTSDELKNLLKSNREPKDFGGWLAAFVEWKILFYLCKDENGLLQKDVVRAAYDGSLFERMAKEKALKKQK</sequence>
<evidence type="ECO:0000256" key="4">
    <source>
        <dbReference type="ARBA" id="ARBA00006765"/>
    </source>
</evidence>
<feature type="compositionally biased region" description="Acidic residues" evidence="13">
    <location>
        <begin position="476"/>
        <end position="496"/>
    </location>
</feature>
<dbReference type="GO" id="GO:0005509">
    <property type="term" value="F:calcium ion binding"/>
    <property type="evidence" value="ECO:0007669"/>
    <property type="project" value="TreeGrafter"/>
</dbReference>
<dbReference type="Gene3D" id="3.90.79.10">
    <property type="entry name" value="Nucleoside Triphosphate Pyrophosphohydrolase"/>
    <property type="match status" value="1"/>
</dbReference>
<evidence type="ECO:0000259" key="16">
    <source>
        <dbReference type="PROSITE" id="PS51462"/>
    </source>
</evidence>
<dbReference type="PANTHER" id="PTHR31495:SF1">
    <property type="entry name" value="INACTIVE PEROXYGENASE-LIKE PROTEIN-RELATED"/>
    <property type="match status" value="1"/>
</dbReference>
<dbReference type="InterPro" id="IPR001876">
    <property type="entry name" value="Znf_RanBP2"/>
</dbReference>
<dbReference type="InterPro" id="IPR011992">
    <property type="entry name" value="EF-hand-dom_pair"/>
</dbReference>
<evidence type="ECO:0000256" key="6">
    <source>
        <dbReference type="ARBA" id="ARBA00022771"/>
    </source>
</evidence>
<keyword evidence="5" id="KW-0479">Metal-binding</keyword>
<evidence type="ECO:0000313" key="18">
    <source>
        <dbReference type="Proteomes" id="UP000653305"/>
    </source>
</evidence>
<comment type="subunit">
    <text evidence="11">Heterodimer with UBC35 or UBC36.</text>
</comment>
<evidence type="ECO:0000313" key="17">
    <source>
        <dbReference type="EMBL" id="GFP83553.1"/>
    </source>
</evidence>
<feature type="domain" description="RanBP2-type" evidence="15">
    <location>
        <begin position="330"/>
        <end position="359"/>
    </location>
</feature>
<feature type="domain" description="RanBP2-type" evidence="15">
    <location>
        <begin position="363"/>
        <end position="392"/>
    </location>
</feature>
<dbReference type="PROSITE" id="PS51462">
    <property type="entry name" value="NUDIX"/>
    <property type="match status" value="1"/>
</dbReference>
<dbReference type="Pfam" id="PF00641">
    <property type="entry name" value="Zn_ribbon_RanBP"/>
    <property type="match status" value="2"/>
</dbReference>
<comment type="similarity">
    <text evidence="3">Belongs to the Nudix hydrolase family.</text>
</comment>
<dbReference type="InterPro" id="IPR020084">
    <property type="entry name" value="NUDIX_hydrolase_CS"/>
</dbReference>
<comment type="similarity">
    <text evidence="4">Belongs to the caleosin family.</text>
</comment>
<dbReference type="InterPro" id="IPR036443">
    <property type="entry name" value="Znf_RanBP2_sf"/>
</dbReference>
<dbReference type="OrthoDB" id="640742at2759"/>
<keyword evidence="8" id="KW-0862">Zinc</keyword>
<evidence type="ECO:0000256" key="13">
    <source>
        <dbReference type="SAM" id="MobiDB-lite"/>
    </source>
</evidence>
<accession>A0A830BHA9</accession>
<dbReference type="PROSITE" id="PS00893">
    <property type="entry name" value="NUDIX_BOX"/>
    <property type="match status" value="1"/>
</dbReference>
<dbReference type="GO" id="GO:0016462">
    <property type="term" value="F:pyrophosphatase activity"/>
    <property type="evidence" value="ECO:0007669"/>
    <property type="project" value="InterPro"/>
</dbReference>
<comment type="cofactor">
    <cofactor evidence="1">
        <name>Mn(2+)</name>
        <dbReference type="ChEBI" id="CHEBI:29035"/>
    </cofactor>
</comment>
<protein>
    <submittedName>
        <fullName evidence="17">Probable peroxygenase 4</fullName>
    </submittedName>
</protein>
<evidence type="ECO:0000256" key="10">
    <source>
        <dbReference type="ARBA" id="ARBA00023211"/>
    </source>
</evidence>
<organism evidence="17 18">
    <name type="scientific">Phtheirospermum japonicum</name>
    <dbReference type="NCBI Taxonomy" id="374723"/>
    <lineage>
        <taxon>Eukaryota</taxon>
        <taxon>Viridiplantae</taxon>
        <taxon>Streptophyta</taxon>
        <taxon>Embryophyta</taxon>
        <taxon>Tracheophyta</taxon>
        <taxon>Spermatophyta</taxon>
        <taxon>Magnoliopsida</taxon>
        <taxon>eudicotyledons</taxon>
        <taxon>Gunneridae</taxon>
        <taxon>Pentapetalae</taxon>
        <taxon>asterids</taxon>
        <taxon>lamiids</taxon>
        <taxon>Lamiales</taxon>
        <taxon>Orobanchaceae</taxon>
        <taxon>Orobanchaceae incertae sedis</taxon>
        <taxon>Phtheirospermum</taxon>
    </lineage>
</organism>
<evidence type="ECO:0000259" key="15">
    <source>
        <dbReference type="PROSITE" id="PS50199"/>
    </source>
</evidence>
<reference evidence="17" key="1">
    <citation type="submission" date="2020-07" db="EMBL/GenBank/DDBJ databases">
        <title>Ethylene signaling mediates host invasion by parasitic plants.</title>
        <authorList>
            <person name="Yoshida S."/>
        </authorList>
    </citation>
    <scope>NUCLEOTIDE SEQUENCE</scope>
    <source>
        <strain evidence="17">Okayama</strain>
    </source>
</reference>
<evidence type="ECO:0000256" key="8">
    <source>
        <dbReference type="ARBA" id="ARBA00022833"/>
    </source>
</evidence>
<evidence type="ECO:0000256" key="11">
    <source>
        <dbReference type="ARBA" id="ARBA00065118"/>
    </source>
</evidence>
<dbReference type="AlphaFoldDB" id="A0A830BHA9"/>
<dbReference type="CDD" id="cd04666">
    <property type="entry name" value="NUDIX_DIPP2_like_Nudt4"/>
    <property type="match status" value="1"/>
</dbReference>
<dbReference type="InterPro" id="IPR007736">
    <property type="entry name" value="Caleosin-related"/>
</dbReference>
<dbReference type="InterPro" id="IPR000608">
    <property type="entry name" value="UBC"/>
</dbReference>
<evidence type="ECO:0000256" key="5">
    <source>
        <dbReference type="ARBA" id="ARBA00022723"/>
    </source>
</evidence>
<dbReference type="Gene3D" id="4.10.1060.10">
    <property type="entry name" value="Zinc finger, RanBP2-type"/>
    <property type="match status" value="2"/>
</dbReference>
<evidence type="ECO:0000259" key="14">
    <source>
        <dbReference type="PROSITE" id="PS50127"/>
    </source>
</evidence>
<comment type="caution">
    <text evidence="17">The sequence shown here is derived from an EMBL/GenBank/DDBJ whole genome shotgun (WGS) entry which is preliminary data.</text>
</comment>
<dbReference type="GO" id="GO:0008270">
    <property type="term" value="F:zinc ion binding"/>
    <property type="evidence" value="ECO:0007669"/>
    <property type="project" value="UniProtKB-KW"/>
</dbReference>
<keyword evidence="7" id="KW-0378">Hydrolase</keyword>
<comment type="cofactor">
    <cofactor evidence="2">
        <name>Mg(2+)</name>
        <dbReference type="ChEBI" id="CHEBI:18420"/>
    </cofactor>
</comment>
<evidence type="ECO:0000256" key="1">
    <source>
        <dbReference type="ARBA" id="ARBA00001936"/>
    </source>
</evidence>
<feature type="domain" description="Nudix hydrolase" evidence="16">
    <location>
        <begin position="18"/>
        <end position="152"/>
    </location>
</feature>
<dbReference type="SMART" id="SM00547">
    <property type="entry name" value="ZnF_RBZ"/>
    <property type="match status" value="2"/>
</dbReference>
<evidence type="ECO:0000256" key="3">
    <source>
        <dbReference type="ARBA" id="ARBA00005582"/>
    </source>
</evidence>
<dbReference type="PROSITE" id="PS50127">
    <property type="entry name" value="UBC_2"/>
    <property type="match status" value="1"/>
</dbReference>
<dbReference type="FunFam" id="3.90.79.10:FF:000022">
    <property type="entry name" value="Nudix hydrolase 17, mitochondrial"/>
    <property type="match status" value="1"/>
</dbReference>
<evidence type="ECO:0000256" key="9">
    <source>
        <dbReference type="ARBA" id="ARBA00022842"/>
    </source>
</evidence>
<keyword evidence="6 12" id="KW-0863">Zinc-finger</keyword>
<keyword evidence="9" id="KW-0460">Magnesium</keyword>
<dbReference type="EMBL" id="BMAC01000065">
    <property type="protein sequence ID" value="GFP83553.1"/>
    <property type="molecule type" value="Genomic_DNA"/>
</dbReference>
<dbReference type="PROSITE" id="PS50199">
    <property type="entry name" value="ZF_RANBP2_2"/>
    <property type="match status" value="2"/>
</dbReference>